<dbReference type="RefSeq" id="WP_011179248.1">
    <property type="nucleotide sequence ID" value="NC_005955.1"/>
</dbReference>
<name>A0A0H3LTU6_BARQU</name>
<comment type="similarity">
    <text evidence="1">Belongs to the LptD family.</text>
</comment>
<evidence type="ECO:0000313" key="4">
    <source>
        <dbReference type="Proteomes" id="UP000000597"/>
    </source>
</evidence>
<dbReference type="HAMAP" id="MF_01411">
    <property type="entry name" value="LPS_assembly_LptD"/>
    <property type="match status" value="1"/>
</dbReference>
<evidence type="ECO:0000256" key="1">
    <source>
        <dbReference type="HAMAP-Rule" id="MF_01411"/>
    </source>
</evidence>
<comment type="subunit">
    <text evidence="1">Component of the lipopolysaccharide transport and assembly complex.</text>
</comment>
<dbReference type="GO" id="GO:1990351">
    <property type="term" value="C:transporter complex"/>
    <property type="evidence" value="ECO:0007669"/>
    <property type="project" value="TreeGrafter"/>
</dbReference>
<evidence type="ECO:0000313" key="3">
    <source>
        <dbReference type="EMBL" id="CAF25960.1"/>
    </source>
</evidence>
<dbReference type="HOGENOM" id="CLU_009039_3_0_5"/>
<dbReference type="eggNOG" id="COG1452">
    <property type="taxonomic scope" value="Bacteria"/>
</dbReference>
<dbReference type="InterPro" id="IPR020889">
    <property type="entry name" value="LipoPS_assembly_LptD"/>
</dbReference>
<dbReference type="KEGG" id="bqu:BQ04610"/>
<dbReference type="GO" id="GO:0009279">
    <property type="term" value="C:cell outer membrane"/>
    <property type="evidence" value="ECO:0007669"/>
    <property type="project" value="UniProtKB-SubCell"/>
</dbReference>
<dbReference type="OrthoDB" id="9760225at2"/>
<keyword evidence="1" id="KW-0472">Membrane</keyword>
<organism evidence="3 4">
    <name type="scientific">Bartonella quintana (strain Toulouse)</name>
    <name type="common">Rochalimaea quintana</name>
    <dbReference type="NCBI Taxonomy" id="283165"/>
    <lineage>
        <taxon>Bacteria</taxon>
        <taxon>Pseudomonadati</taxon>
        <taxon>Pseudomonadota</taxon>
        <taxon>Alphaproteobacteria</taxon>
        <taxon>Hyphomicrobiales</taxon>
        <taxon>Bartonellaceae</taxon>
        <taxon>Bartonella</taxon>
    </lineage>
</organism>
<dbReference type="PANTHER" id="PTHR30189">
    <property type="entry name" value="LPS-ASSEMBLY PROTEIN"/>
    <property type="match status" value="1"/>
</dbReference>
<dbReference type="PANTHER" id="PTHR30189:SF1">
    <property type="entry name" value="LPS-ASSEMBLY PROTEIN LPTD"/>
    <property type="match status" value="1"/>
</dbReference>
<dbReference type="GO" id="GO:0015920">
    <property type="term" value="P:lipopolysaccharide transport"/>
    <property type="evidence" value="ECO:0007669"/>
    <property type="project" value="InterPro"/>
</dbReference>
<dbReference type="InterPro" id="IPR050218">
    <property type="entry name" value="LptD"/>
</dbReference>
<gene>
    <name evidence="1" type="primary">lptD</name>
    <name evidence="3" type="ordered locus">BQ04610</name>
</gene>
<reference evidence="3 4" key="1">
    <citation type="journal article" date="2004" name="Proc. Natl. Acad. Sci. U.S.A.">
        <title>The louse-borne human pathogen Bartonella quintana is a genomic derivative of the zoonotic agent Bartonella henselae.</title>
        <authorList>
            <person name="Alsmark U.C.M."/>
            <person name="Frank A.C."/>
            <person name="Karlberg E.O."/>
            <person name="Legault B.-A."/>
            <person name="Ardell D.H."/>
            <person name="Canbaeck B."/>
            <person name="Eriksson A.-S."/>
            <person name="Naeslund A.K."/>
            <person name="Handley S.A."/>
            <person name="Huvet M."/>
            <person name="La Scola B."/>
            <person name="Holmberg M."/>
            <person name="Andersson S.G.E."/>
        </authorList>
    </citation>
    <scope>NUCLEOTIDE SEQUENCE [LARGE SCALE GENOMIC DNA]</scope>
    <source>
        <strain evidence="3 4">Toulouse</strain>
    </source>
</reference>
<sequence length="790" mass="90657">MKLLTNKRIISTKLSTLTFKSVIGFIILGAPLSCYALAQSFTPFTQNRSQNPVLPLLLSADELIYNRDENTVSAQGNVQIEYDGNKVIAQKVTYNQKTGRIVAQGNVEIVQKDGNKFYSNQIDMTKDFGEGFINALRIDTATNVHFAATSAIRSNSHIIVFENATYTACQPCSYKPDREVPWKIRARKIIWNSTIKKIRFENSRFEIFGVPIAQFPTFELHDPTVKRASGLLAPHFFYADYLGMGIKNSYFWNLAPHYDFTLSSTVYTQQGLLTEGEWRQRFKTGNYNIRFAHIYQIKPQNFDNDTIDAQHKNRYMLATKGDFRINSRWIYGWDILAQSDRHFSRAYKLENYSNPTQISQLYLNGLAGKNYFDMRFYHFKIQDLILNDPDHERHSQQAWVLPRIDYSFTPDESVYTGLLTFHSSMQSIYRRHPDFNSTDWNGHPLNAVRLSGIAGNSFRLTNELEWKKRFKTCDGLILTPILSLRADIMTTNTHENPASHITNDFLSTIRSPALRGMATAGLELRYPFLITLDSSTHIIEPTAQIFIRNDEQYIGQVPNEDAQSFVFDATTLFQRDKFSGYDRIEGGTRANIGLRYSGNFNHDWSLYGLFGQSFHLAGKNSFAEKDFVNVGINSSLEATRSDYVAMFGANHKSGFSLETRERFDKKTGKIRHSEIEASQKWQNFWVAVQYAYIASQPDHEYPQERQEISFQTGLKLANYWSINSHAGYDLVSSTFVKRGISLSYANECFGLTFGYQQVTNPGEKTPLQNFNFSLSLRTIVDIEKKIKSEL</sequence>
<feature type="domain" description="LptD C-terminal" evidence="2">
    <location>
        <begin position="312"/>
        <end position="720"/>
    </location>
</feature>
<keyword evidence="1" id="KW-0998">Cell outer membrane</keyword>
<comment type="function">
    <text evidence="1">Involved in the assembly of lipopolysaccharide (LPS) at the surface of the outer membrane.</text>
</comment>
<dbReference type="AlphaFoldDB" id="A0A0H3LTU6"/>
<dbReference type="EMBL" id="BX897700">
    <property type="protein sequence ID" value="CAF25960.1"/>
    <property type="molecule type" value="Genomic_DNA"/>
</dbReference>
<dbReference type="Gene3D" id="2.60.450.10">
    <property type="entry name" value="Lipopolysaccharide (LPS) transport protein A like domain"/>
    <property type="match status" value="1"/>
</dbReference>
<keyword evidence="1" id="KW-0732">Signal</keyword>
<proteinExistence type="inferred from homology"/>
<dbReference type="Pfam" id="PF04453">
    <property type="entry name" value="LptD"/>
    <property type="match status" value="1"/>
</dbReference>
<dbReference type="GO" id="GO:0043165">
    <property type="term" value="P:Gram-negative-bacterium-type cell outer membrane assembly"/>
    <property type="evidence" value="ECO:0007669"/>
    <property type="project" value="UniProtKB-UniRule"/>
</dbReference>
<accession>A0A0H3LTU6</accession>
<comment type="caution">
    <text evidence="1">Lacks conserved residue(s) required for the propagation of feature annotation.</text>
</comment>
<protein>
    <recommendedName>
        <fullName evidence="1">LPS-assembly protein LptD</fullName>
    </recommendedName>
</protein>
<comment type="subcellular location">
    <subcellularLocation>
        <location evidence="1">Cell outer membrane</location>
    </subcellularLocation>
</comment>
<dbReference type="InterPro" id="IPR007543">
    <property type="entry name" value="LptD_C"/>
</dbReference>
<dbReference type="Proteomes" id="UP000000597">
    <property type="component" value="Chromosome"/>
</dbReference>
<evidence type="ECO:0000259" key="2">
    <source>
        <dbReference type="Pfam" id="PF04453"/>
    </source>
</evidence>